<dbReference type="InParanoid" id="C5LLT7"/>
<dbReference type="EMBL" id="GG683299">
    <property type="protein sequence ID" value="EER02309.1"/>
    <property type="molecule type" value="Genomic_DNA"/>
</dbReference>
<proteinExistence type="predicted"/>
<dbReference type="AlphaFoldDB" id="C5LLT7"/>
<keyword evidence="2" id="KW-1185">Reference proteome</keyword>
<evidence type="ECO:0000313" key="2">
    <source>
        <dbReference type="Proteomes" id="UP000007800"/>
    </source>
</evidence>
<reference evidence="1 2" key="1">
    <citation type="submission" date="2008-07" db="EMBL/GenBank/DDBJ databases">
        <authorList>
            <person name="El-Sayed N."/>
            <person name="Caler E."/>
            <person name="Inman J."/>
            <person name="Amedeo P."/>
            <person name="Hass B."/>
            <person name="Wortman J."/>
        </authorList>
    </citation>
    <scope>NUCLEOTIDE SEQUENCE [LARGE SCALE GENOMIC DNA]</scope>
    <source>
        <strain evidence="2">ATCC 50983 / TXsc</strain>
    </source>
</reference>
<dbReference type="Proteomes" id="UP000007800">
    <property type="component" value="Unassembled WGS sequence"/>
</dbReference>
<evidence type="ECO:0000313" key="1">
    <source>
        <dbReference type="EMBL" id="EER02309.1"/>
    </source>
</evidence>
<gene>
    <name evidence="1" type="ORF">Pmar_PMAR006631</name>
</gene>
<protein>
    <submittedName>
        <fullName evidence="1">Uncharacterized protein</fullName>
    </submittedName>
</protein>
<sequence length="86" mass="9976">MSINREDMNEVRFMHSLALNEEGILKKKEVDKIVDLRSKYARAEFAANTETTLALSTLQAEVVEYLSDLEIKIHHRKSDHPRVSHK</sequence>
<dbReference type="GeneID" id="9055377"/>
<accession>C5LLT7</accession>
<organism evidence="2">
    <name type="scientific">Perkinsus marinus (strain ATCC 50983 / TXsc)</name>
    <dbReference type="NCBI Taxonomy" id="423536"/>
    <lineage>
        <taxon>Eukaryota</taxon>
        <taxon>Sar</taxon>
        <taxon>Alveolata</taxon>
        <taxon>Perkinsozoa</taxon>
        <taxon>Perkinsea</taxon>
        <taxon>Perkinsida</taxon>
        <taxon>Perkinsidae</taxon>
        <taxon>Perkinsus</taxon>
    </lineage>
</organism>
<name>C5LLT7_PERM5</name>
<dbReference type="RefSeq" id="XP_002769591.1">
    <property type="nucleotide sequence ID" value="XM_002769545.1"/>
</dbReference>